<dbReference type="Gene3D" id="3.40.50.80">
    <property type="entry name" value="Nucleotide-binding domain of ferredoxin-NADP reductase (FNR) module"/>
    <property type="match status" value="1"/>
</dbReference>
<evidence type="ECO:0000313" key="11">
    <source>
        <dbReference type="EMBL" id="GAA2093735.1"/>
    </source>
</evidence>
<dbReference type="Pfam" id="PF00175">
    <property type="entry name" value="NAD_binding_1"/>
    <property type="match status" value="1"/>
</dbReference>
<evidence type="ECO:0000256" key="6">
    <source>
        <dbReference type="ARBA" id="ARBA00023004"/>
    </source>
</evidence>
<keyword evidence="6" id="KW-0408">Iron</keyword>
<dbReference type="PROSITE" id="PS00197">
    <property type="entry name" value="2FE2S_FER_1"/>
    <property type="match status" value="1"/>
</dbReference>
<accession>A0ABN2WL95</accession>
<evidence type="ECO:0000256" key="8">
    <source>
        <dbReference type="SAM" id="MobiDB-lite"/>
    </source>
</evidence>
<keyword evidence="2" id="KW-0285">Flavoprotein</keyword>
<dbReference type="InterPro" id="IPR001041">
    <property type="entry name" value="2Fe-2S_ferredoxin-type"/>
</dbReference>
<dbReference type="Proteomes" id="UP001500984">
    <property type="component" value="Unassembled WGS sequence"/>
</dbReference>
<dbReference type="InterPro" id="IPR050415">
    <property type="entry name" value="MRET"/>
</dbReference>
<dbReference type="CDD" id="cd00207">
    <property type="entry name" value="fer2"/>
    <property type="match status" value="1"/>
</dbReference>
<reference evidence="11 12" key="1">
    <citation type="journal article" date="2019" name="Int. J. Syst. Evol. Microbiol.">
        <title>The Global Catalogue of Microorganisms (GCM) 10K type strain sequencing project: providing services to taxonomists for standard genome sequencing and annotation.</title>
        <authorList>
            <consortium name="The Broad Institute Genomics Platform"/>
            <consortium name="The Broad Institute Genome Sequencing Center for Infectious Disease"/>
            <person name="Wu L."/>
            <person name="Ma J."/>
        </authorList>
    </citation>
    <scope>NUCLEOTIDE SEQUENCE [LARGE SCALE GENOMIC DNA]</scope>
    <source>
        <strain evidence="11 12">JCM 15900</strain>
    </source>
</reference>
<evidence type="ECO:0000256" key="3">
    <source>
        <dbReference type="ARBA" id="ARBA00022714"/>
    </source>
</evidence>
<dbReference type="PROSITE" id="PS51085">
    <property type="entry name" value="2FE2S_FER_2"/>
    <property type="match status" value="1"/>
</dbReference>
<dbReference type="InterPro" id="IPR001433">
    <property type="entry name" value="OxRdtase_FAD/NAD-bd"/>
</dbReference>
<dbReference type="InterPro" id="IPR017927">
    <property type="entry name" value="FAD-bd_FR_type"/>
</dbReference>
<dbReference type="InterPro" id="IPR006058">
    <property type="entry name" value="2Fe2S_fd_BS"/>
</dbReference>
<dbReference type="PROSITE" id="PS51384">
    <property type="entry name" value="FAD_FR"/>
    <property type="match status" value="1"/>
</dbReference>
<dbReference type="SUPFAM" id="SSF63380">
    <property type="entry name" value="Riboflavin synthase domain-like"/>
    <property type="match status" value="1"/>
</dbReference>
<dbReference type="EMBL" id="BAAAPZ010000004">
    <property type="protein sequence ID" value="GAA2093735.1"/>
    <property type="molecule type" value="Genomic_DNA"/>
</dbReference>
<evidence type="ECO:0000259" key="10">
    <source>
        <dbReference type="PROSITE" id="PS51384"/>
    </source>
</evidence>
<dbReference type="Pfam" id="PF00111">
    <property type="entry name" value="Fer2"/>
    <property type="match status" value="1"/>
</dbReference>
<evidence type="ECO:0000256" key="5">
    <source>
        <dbReference type="ARBA" id="ARBA00023002"/>
    </source>
</evidence>
<evidence type="ECO:0000256" key="2">
    <source>
        <dbReference type="ARBA" id="ARBA00022630"/>
    </source>
</evidence>
<feature type="domain" description="2Fe-2S ferredoxin-type" evidence="9">
    <location>
        <begin position="284"/>
        <end position="372"/>
    </location>
</feature>
<dbReference type="InterPro" id="IPR017938">
    <property type="entry name" value="Riboflavin_synthase-like_b-brl"/>
</dbReference>
<organism evidence="11 12">
    <name type="scientific">Brevibacterium salitolerans</name>
    <dbReference type="NCBI Taxonomy" id="1403566"/>
    <lineage>
        <taxon>Bacteria</taxon>
        <taxon>Bacillati</taxon>
        <taxon>Actinomycetota</taxon>
        <taxon>Actinomycetes</taxon>
        <taxon>Micrococcales</taxon>
        <taxon>Brevibacteriaceae</taxon>
        <taxon>Brevibacterium</taxon>
    </lineage>
</organism>
<dbReference type="SUPFAM" id="SSF52343">
    <property type="entry name" value="Ferredoxin reductase-like, C-terminal NADP-linked domain"/>
    <property type="match status" value="1"/>
</dbReference>
<feature type="region of interest" description="Disordered" evidence="8">
    <location>
        <begin position="65"/>
        <end position="87"/>
    </location>
</feature>
<feature type="compositionally biased region" description="Low complexity" evidence="8">
    <location>
        <begin position="268"/>
        <end position="282"/>
    </location>
</feature>
<comment type="caution">
    <text evidence="11">The sequence shown here is derived from an EMBL/GenBank/DDBJ whole genome shotgun (WGS) entry which is preliminary data.</text>
</comment>
<keyword evidence="5" id="KW-0560">Oxidoreductase</keyword>
<dbReference type="SUPFAM" id="SSF54292">
    <property type="entry name" value="2Fe-2S ferredoxin-like"/>
    <property type="match status" value="1"/>
</dbReference>
<dbReference type="InterPro" id="IPR012675">
    <property type="entry name" value="Beta-grasp_dom_sf"/>
</dbReference>
<keyword evidence="3" id="KW-0001">2Fe-2S</keyword>
<feature type="region of interest" description="Disordered" evidence="8">
    <location>
        <begin position="261"/>
        <end position="282"/>
    </location>
</feature>
<proteinExistence type="predicted"/>
<dbReference type="Gene3D" id="2.40.30.10">
    <property type="entry name" value="Translation factors"/>
    <property type="match status" value="1"/>
</dbReference>
<name>A0ABN2WL95_9MICO</name>
<sequence length="372" mass="39140">MDTQTPARTSEALDRDLLERAGFRPVQVTRAEPVAEAVLALTLDSRQPFAPGAHLEVAVPAPAPAPGAGMAPSPAAGSEAGSPPEAPAAEPLIRHYSLCSDPTGATPWQIAVLRHEDGDGGSEWIHSHVQAGDELFVRAPRASFHFRAALPALFIAGGVGITPLRSMLTFAHGLGLDWRLLYIGRSEASMAFARELEAEFGAEHVEVWATAQRGGRPDLAAAAEEWLAAHPTAVVYTCGPTALMDAVTSGLSALPHRVEREDFDPESAEAASGAGAGTPTTVGPPFTVELADGSEVAVERNESILEAFSRAGIRSLSSCRRGTCGTCETRILCGEADHRDAVLSPEEQAEQSSMMVCVSRAAGERITLDVQR</sequence>
<protein>
    <submittedName>
        <fullName evidence="11">PDR/VanB family oxidoreductase</fullName>
    </submittedName>
</protein>
<keyword evidence="4" id="KW-0479">Metal-binding</keyword>
<dbReference type="RefSeq" id="WP_344336261.1">
    <property type="nucleotide sequence ID" value="NZ_BAAAPZ010000004.1"/>
</dbReference>
<feature type="compositionally biased region" description="Low complexity" evidence="8">
    <location>
        <begin position="66"/>
        <end position="87"/>
    </location>
</feature>
<evidence type="ECO:0000256" key="4">
    <source>
        <dbReference type="ARBA" id="ARBA00022723"/>
    </source>
</evidence>
<evidence type="ECO:0000259" key="9">
    <source>
        <dbReference type="PROSITE" id="PS51085"/>
    </source>
</evidence>
<gene>
    <name evidence="11" type="ORF">GCM10009823_12260</name>
</gene>
<dbReference type="PANTHER" id="PTHR47354">
    <property type="entry name" value="NADH OXIDOREDUCTASE HCR"/>
    <property type="match status" value="1"/>
</dbReference>
<dbReference type="CDD" id="cd06185">
    <property type="entry name" value="PDR_like"/>
    <property type="match status" value="1"/>
</dbReference>
<dbReference type="PANTHER" id="PTHR47354:SF1">
    <property type="entry name" value="CARNITINE MONOOXYGENASE REDUCTASE SUBUNIT"/>
    <property type="match status" value="1"/>
</dbReference>
<evidence type="ECO:0000256" key="7">
    <source>
        <dbReference type="ARBA" id="ARBA00023014"/>
    </source>
</evidence>
<feature type="domain" description="FAD-binding FR-type" evidence="10">
    <location>
        <begin position="21"/>
        <end position="147"/>
    </location>
</feature>
<evidence type="ECO:0000256" key="1">
    <source>
        <dbReference type="ARBA" id="ARBA00001974"/>
    </source>
</evidence>
<keyword evidence="12" id="KW-1185">Reference proteome</keyword>
<evidence type="ECO:0000313" key="12">
    <source>
        <dbReference type="Proteomes" id="UP001500984"/>
    </source>
</evidence>
<comment type="cofactor">
    <cofactor evidence="1">
        <name>FAD</name>
        <dbReference type="ChEBI" id="CHEBI:57692"/>
    </cofactor>
</comment>
<keyword evidence="7" id="KW-0411">Iron-sulfur</keyword>
<dbReference type="InterPro" id="IPR036010">
    <property type="entry name" value="2Fe-2S_ferredoxin-like_sf"/>
</dbReference>
<dbReference type="InterPro" id="IPR039261">
    <property type="entry name" value="FNR_nucleotide-bd"/>
</dbReference>
<dbReference type="Gene3D" id="3.10.20.30">
    <property type="match status" value="1"/>
</dbReference>